<name>A0A4C1WEF7_EUMVA</name>
<reference evidence="1 2" key="1">
    <citation type="journal article" date="2019" name="Commun. Biol.">
        <title>The bagworm genome reveals a unique fibroin gene that provides high tensile strength.</title>
        <authorList>
            <person name="Kono N."/>
            <person name="Nakamura H."/>
            <person name="Ohtoshi R."/>
            <person name="Tomita M."/>
            <person name="Numata K."/>
            <person name="Arakawa K."/>
        </authorList>
    </citation>
    <scope>NUCLEOTIDE SEQUENCE [LARGE SCALE GENOMIC DNA]</scope>
</reference>
<dbReference type="EMBL" id="BGZK01000551">
    <property type="protein sequence ID" value="GBP49738.1"/>
    <property type="molecule type" value="Genomic_DNA"/>
</dbReference>
<dbReference type="AlphaFoldDB" id="A0A4C1WEF7"/>
<accession>A0A4C1WEF7</accession>
<protein>
    <submittedName>
        <fullName evidence="1">Uncharacterized protein</fullName>
    </submittedName>
</protein>
<gene>
    <name evidence="1" type="ORF">EVAR_33493_1</name>
</gene>
<organism evidence="1 2">
    <name type="scientific">Eumeta variegata</name>
    <name type="common">Bagworm moth</name>
    <name type="synonym">Eumeta japonica</name>
    <dbReference type="NCBI Taxonomy" id="151549"/>
    <lineage>
        <taxon>Eukaryota</taxon>
        <taxon>Metazoa</taxon>
        <taxon>Ecdysozoa</taxon>
        <taxon>Arthropoda</taxon>
        <taxon>Hexapoda</taxon>
        <taxon>Insecta</taxon>
        <taxon>Pterygota</taxon>
        <taxon>Neoptera</taxon>
        <taxon>Endopterygota</taxon>
        <taxon>Lepidoptera</taxon>
        <taxon>Glossata</taxon>
        <taxon>Ditrysia</taxon>
        <taxon>Tineoidea</taxon>
        <taxon>Psychidae</taxon>
        <taxon>Oiketicinae</taxon>
        <taxon>Eumeta</taxon>
    </lineage>
</organism>
<comment type="caution">
    <text evidence="1">The sequence shown here is derived from an EMBL/GenBank/DDBJ whole genome shotgun (WGS) entry which is preliminary data.</text>
</comment>
<sequence length="118" mass="13314">MLERAEFGKELVVSRTLKNSRSFDVKNHRLLFWTGARYFGRLHRLGKHLTPEPKKVVETGIERGASSKPLHPTRSVQGVTASPCFRPAAVPLDGRSCCEIDPFHGPLRPRPRLALVFE</sequence>
<evidence type="ECO:0000313" key="2">
    <source>
        <dbReference type="Proteomes" id="UP000299102"/>
    </source>
</evidence>
<dbReference type="Proteomes" id="UP000299102">
    <property type="component" value="Unassembled WGS sequence"/>
</dbReference>
<proteinExistence type="predicted"/>
<keyword evidence="2" id="KW-1185">Reference proteome</keyword>
<evidence type="ECO:0000313" key="1">
    <source>
        <dbReference type="EMBL" id="GBP49738.1"/>
    </source>
</evidence>